<proteinExistence type="inferred from homology"/>
<dbReference type="SUPFAM" id="SSF109604">
    <property type="entry name" value="HD-domain/PDEase-like"/>
    <property type="match status" value="1"/>
</dbReference>
<accession>A0A1B6DWI5</accession>
<comment type="similarity">
    <text evidence="1">Belongs to the SAMHD1 family.</text>
</comment>
<evidence type="ECO:0000256" key="1">
    <source>
        <dbReference type="ARBA" id="ARBA00005776"/>
    </source>
</evidence>
<dbReference type="SMART" id="SM00471">
    <property type="entry name" value="HDc"/>
    <property type="match status" value="1"/>
</dbReference>
<gene>
    <name evidence="3" type="ORF">g.9772</name>
</gene>
<organism evidence="3">
    <name type="scientific">Clastoptera arizonana</name>
    <name type="common">Arizona spittle bug</name>
    <dbReference type="NCBI Taxonomy" id="38151"/>
    <lineage>
        <taxon>Eukaryota</taxon>
        <taxon>Metazoa</taxon>
        <taxon>Ecdysozoa</taxon>
        <taxon>Arthropoda</taxon>
        <taxon>Hexapoda</taxon>
        <taxon>Insecta</taxon>
        <taxon>Pterygota</taxon>
        <taxon>Neoptera</taxon>
        <taxon>Paraneoptera</taxon>
        <taxon>Hemiptera</taxon>
        <taxon>Auchenorrhyncha</taxon>
        <taxon>Cercopoidea</taxon>
        <taxon>Clastopteridae</taxon>
        <taxon>Clastoptera</taxon>
    </lineage>
</organism>
<sequence>MNGCNGYESRIPDNMEPAESAVQELTEHQYNMYANYRIVNDSVHGQIALHRLCWTIVDTEEFQRLRNIKQLGVAYLVYPGAIHTRFDHSLGVCHLAREMVKYLEENDKKWDSKFRLFIGKNKIKPVEKLCIEIAGLCHDLGHGPFSHTWERVVRRWKGNWEHETASQDIICHIYERRKKSFHQDGIGDLEIEFIQKLISGYKNDDDGPYCSPEKQFLFEIISNKFNEFDVDKWDYLLRDAQHLNLNLTFNHKRLLNFCGVVQVENDGKITTHIGYNVKIVKDLYDMVRMRAEYHRKAYQHRVVKGIETMFIDAFASSGNNGYLVNGDKLLREAHLDYKSLLELTDHIFYDILFSHNNEEAKYAKSIFKMICNRDIYDIIDVFKVKGKNAVTRAEKIVEDLKTNFENDMENIQIELVQLSLGCFENPKNWNKIIIFKPNVKNEPVLLNYEDSMVDYDYEQFPQCHIMVFNKKKNENNSAVKLYLENIKHKRINSTQS</sequence>
<dbReference type="PANTHER" id="PTHR11373:SF4">
    <property type="entry name" value="DEOXYNUCLEOSIDE TRIPHOSPHATE TRIPHOSPHOHYDROLASE SAMHD1"/>
    <property type="match status" value="1"/>
</dbReference>
<dbReference type="CDD" id="cd00077">
    <property type="entry name" value="HDc"/>
    <property type="match status" value="1"/>
</dbReference>
<evidence type="ECO:0000259" key="2">
    <source>
        <dbReference type="SMART" id="SM00471"/>
    </source>
</evidence>
<dbReference type="Gene3D" id="1.10.3210.10">
    <property type="entry name" value="Hypothetical protein af1432"/>
    <property type="match status" value="1"/>
</dbReference>
<dbReference type="InterPro" id="IPR006674">
    <property type="entry name" value="HD_domain"/>
</dbReference>
<dbReference type="InterPro" id="IPR050135">
    <property type="entry name" value="dGTPase-like"/>
</dbReference>
<dbReference type="GO" id="GO:0005634">
    <property type="term" value="C:nucleus"/>
    <property type="evidence" value="ECO:0007669"/>
    <property type="project" value="TreeGrafter"/>
</dbReference>
<dbReference type="GO" id="GO:0008832">
    <property type="term" value="F:dGTPase activity"/>
    <property type="evidence" value="ECO:0007669"/>
    <property type="project" value="TreeGrafter"/>
</dbReference>
<dbReference type="GO" id="GO:0006203">
    <property type="term" value="P:dGTP catabolic process"/>
    <property type="evidence" value="ECO:0007669"/>
    <property type="project" value="TreeGrafter"/>
</dbReference>
<dbReference type="InterPro" id="IPR003607">
    <property type="entry name" value="HD/PDEase_dom"/>
</dbReference>
<dbReference type="AlphaFoldDB" id="A0A1B6DWI5"/>
<dbReference type="Pfam" id="PF01966">
    <property type="entry name" value="HD"/>
    <property type="match status" value="1"/>
</dbReference>
<reference evidence="3" key="1">
    <citation type="submission" date="2015-12" db="EMBL/GenBank/DDBJ databases">
        <title>De novo transcriptome assembly of four potential Pierce s Disease insect vectors from Arizona vineyards.</title>
        <authorList>
            <person name="Tassone E.E."/>
        </authorList>
    </citation>
    <scope>NUCLEOTIDE SEQUENCE</scope>
</reference>
<name>A0A1B6DWI5_9HEMI</name>
<protein>
    <recommendedName>
        <fullName evidence="2">HD/PDEase domain-containing protein</fullName>
    </recommendedName>
</protein>
<feature type="domain" description="HD/PDEase" evidence="2">
    <location>
        <begin position="81"/>
        <end position="245"/>
    </location>
</feature>
<dbReference type="PANTHER" id="PTHR11373">
    <property type="entry name" value="DEOXYNUCLEOSIDE TRIPHOSPHATE TRIPHOSPHOHYDROLASE"/>
    <property type="match status" value="1"/>
</dbReference>
<dbReference type="EMBL" id="GEDC01007265">
    <property type="protein sequence ID" value="JAS30033.1"/>
    <property type="molecule type" value="Transcribed_RNA"/>
</dbReference>
<evidence type="ECO:0000313" key="3">
    <source>
        <dbReference type="EMBL" id="JAS30033.1"/>
    </source>
</evidence>